<comment type="caution">
    <text evidence="2">The sequence shown here is derived from an EMBL/GenBank/DDBJ whole genome shotgun (WGS) entry which is preliminary data.</text>
</comment>
<sequence length="108" mass="11646">MTLPSHLASLAERDACTAWRRVNSAALQKSPLPGLPSLRDIPWTPEQSHAASDNPPLVRNRTRIITSAPASGPTAILRQVWFDTEFRPTAVSPDAAADAAPRRTGVIL</sequence>
<dbReference type="Proteomes" id="UP001281614">
    <property type="component" value="Unassembled WGS sequence"/>
</dbReference>
<protein>
    <submittedName>
        <fullName evidence="2">Uncharacterized protein</fullName>
    </submittedName>
</protein>
<feature type="region of interest" description="Disordered" evidence="1">
    <location>
        <begin position="31"/>
        <end position="57"/>
    </location>
</feature>
<proteinExistence type="predicted"/>
<gene>
    <name evidence="2" type="ORF">CKAH01_12927</name>
</gene>
<name>A0AAE0DEI4_COLKA</name>
<reference evidence="2" key="1">
    <citation type="submission" date="2023-02" db="EMBL/GenBank/DDBJ databases">
        <title>Colletotrichum kahawae CIFC_Que2 genome sequencing and assembly.</title>
        <authorList>
            <person name="Baroncelli R."/>
        </authorList>
    </citation>
    <scope>NUCLEOTIDE SEQUENCE</scope>
    <source>
        <strain evidence="2">CIFC_Que2</strain>
    </source>
</reference>
<keyword evidence="3" id="KW-1185">Reference proteome</keyword>
<evidence type="ECO:0000256" key="1">
    <source>
        <dbReference type="SAM" id="MobiDB-lite"/>
    </source>
</evidence>
<accession>A0AAE0DEI4</accession>
<dbReference type="EMBL" id="VYYT01000040">
    <property type="protein sequence ID" value="KAK2775015.1"/>
    <property type="molecule type" value="Genomic_DNA"/>
</dbReference>
<evidence type="ECO:0000313" key="3">
    <source>
        <dbReference type="Proteomes" id="UP001281614"/>
    </source>
</evidence>
<evidence type="ECO:0000313" key="2">
    <source>
        <dbReference type="EMBL" id="KAK2775015.1"/>
    </source>
</evidence>
<dbReference type="AlphaFoldDB" id="A0AAE0DEI4"/>
<organism evidence="2 3">
    <name type="scientific">Colletotrichum kahawae</name>
    <name type="common">Coffee berry disease fungus</name>
    <dbReference type="NCBI Taxonomy" id="34407"/>
    <lineage>
        <taxon>Eukaryota</taxon>
        <taxon>Fungi</taxon>
        <taxon>Dikarya</taxon>
        <taxon>Ascomycota</taxon>
        <taxon>Pezizomycotina</taxon>
        <taxon>Sordariomycetes</taxon>
        <taxon>Hypocreomycetidae</taxon>
        <taxon>Glomerellales</taxon>
        <taxon>Glomerellaceae</taxon>
        <taxon>Colletotrichum</taxon>
        <taxon>Colletotrichum gloeosporioides species complex</taxon>
    </lineage>
</organism>